<keyword evidence="2" id="KW-0560">Oxidoreductase</keyword>
<dbReference type="Gene3D" id="3.40.50.720">
    <property type="entry name" value="NAD(P)-binding Rossmann-like Domain"/>
    <property type="match status" value="1"/>
</dbReference>
<dbReference type="InterPro" id="IPR002347">
    <property type="entry name" value="SDR_fam"/>
</dbReference>
<gene>
    <name evidence="3" type="ORF">ISU07_05805</name>
</gene>
<dbReference type="PANTHER" id="PTHR42760:SF5">
    <property type="entry name" value="2-DEHYDRO-3-DEOXY-D-GLUCONATE 5-DEHYDROGENASE"/>
    <property type="match status" value="1"/>
</dbReference>
<keyword evidence="4" id="KW-1185">Reference proteome</keyword>
<reference evidence="3" key="1">
    <citation type="submission" date="2020-11" db="EMBL/GenBank/DDBJ databases">
        <title>Nocardioides sp. nov., isolated from Soil of Cynanchum wilfordii Hemsley rhizosphere.</title>
        <authorList>
            <person name="Lee J.-S."/>
            <person name="Suh M.K."/>
            <person name="Kim J.-S."/>
        </authorList>
    </citation>
    <scope>NUCLEOTIDE SEQUENCE</scope>
    <source>
        <strain evidence="3">KCTC 19275</strain>
    </source>
</reference>
<dbReference type="RefSeq" id="WP_194705844.1">
    <property type="nucleotide sequence ID" value="NZ_JADKPN010000002.1"/>
</dbReference>
<dbReference type="PANTHER" id="PTHR42760">
    <property type="entry name" value="SHORT-CHAIN DEHYDROGENASES/REDUCTASES FAMILY MEMBER"/>
    <property type="match status" value="1"/>
</dbReference>
<evidence type="ECO:0000313" key="4">
    <source>
        <dbReference type="Proteomes" id="UP000640489"/>
    </source>
</evidence>
<accession>A0A930V841</accession>
<evidence type="ECO:0000256" key="2">
    <source>
        <dbReference type="ARBA" id="ARBA00023002"/>
    </source>
</evidence>
<dbReference type="FunFam" id="3.40.50.720:FF:000173">
    <property type="entry name" value="3-oxoacyl-[acyl-carrier protein] reductase"/>
    <property type="match status" value="1"/>
</dbReference>
<evidence type="ECO:0000256" key="1">
    <source>
        <dbReference type="ARBA" id="ARBA00006484"/>
    </source>
</evidence>
<organism evidence="3 4">
    <name type="scientific">Nocardioides islandensis</name>
    <dbReference type="NCBI Taxonomy" id="433663"/>
    <lineage>
        <taxon>Bacteria</taxon>
        <taxon>Bacillati</taxon>
        <taxon>Actinomycetota</taxon>
        <taxon>Actinomycetes</taxon>
        <taxon>Propionibacteriales</taxon>
        <taxon>Nocardioidaceae</taxon>
        <taxon>Nocardioides</taxon>
    </lineage>
</organism>
<evidence type="ECO:0000313" key="3">
    <source>
        <dbReference type="EMBL" id="MBF4762634.1"/>
    </source>
</evidence>
<dbReference type="PRINTS" id="PR00081">
    <property type="entry name" value="GDHRDH"/>
</dbReference>
<protein>
    <submittedName>
        <fullName evidence="3">SDR family oxidoreductase</fullName>
    </submittedName>
</protein>
<name>A0A930V841_9ACTN</name>
<sequence length="261" mass="27209">MSTAGLRAGPSCFDLRGRLAVVTGARRGLGLAIARALAAAGADIVGVSASLEPSGSEVQADVEALGRSFEGHRVDFADRAAVTAFAHQLNDGRPVDILVNNAGTIERAPAVDHTDASWDRVLEVDLSSQFVLTREVGRGMVARGAGKVIFTASMLSYQGGVNVVSYAAAKSGIAGLTRALANEWAPHGVNVNAIAPGYFATDNTDALRRDPQRHRAILERIPAGRWGSPEDLGGAAVFLSSRASDYVHGTVLPVDGGWLGR</sequence>
<proteinExistence type="inferred from homology"/>
<dbReference type="AlphaFoldDB" id="A0A930V841"/>
<dbReference type="PROSITE" id="PS00061">
    <property type="entry name" value="ADH_SHORT"/>
    <property type="match status" value="1"/>
</dbReference>
<comment type="caution">
    <text evidence="3">The sequence shown here is derived from an EMBL/GenBank/DDBJ whole genome shotgun (WGS) entry which is preliminary data.</text>
</comment>
<dbReference type="PRINTS" id="PR00080">
    <property type="entry name" value="SDRFAMILY"/>
</dbReference>
<dbReference type="GO" id="GO:0016616">
    <property type="term" value="F:oxidoreductase activity, acting on the CH-OH group of donors, NAD or NADP as acceptor"/>
    <property type="evidence" value="ECO:0007669"/>
    <property type="project" value="TreeGrafter"/>
</dbReference>
<dbReference type="EMBL" id="JADKPN010000002">
    <property type="protein sequence ID" value="MBF4762634.1"/>
    <property type="molecule type" value="Genomic_DNA"/>
</dbReference>
<comment type="similarity">
    <text evidence="1">Belongs to the short-chain dehydrogenases/reductases (SDR) family.</text>
</comment>
<dbReference type="Proteomes" id="UP000640489">
    <property type="component" value="Unassembled WGS sequence"/>
</dbReference>
<dbReference type="SUPFAM" id="SSF51735">
    <property type="entry name" value="NAD(P)-binding Rossmann-fold domains"/>
    <property type="match status" value="1"/>
</dbReference>
<dbReference type="Pfam" id="PF13561">
    <property type="entry name" value="adh_short_C2"/>
    <property type="match status" value="1"/>
</dbReference>
<dbReference type="InterPro" id="IPR020904">
    <property type="entry name" value="Sc_DH/Rdtase_CS"/>
</dbReference>
<dbReference type="InterPro" id="IPR036291">
    <property type="entry name" value="NAD(P)-bd_dom_sf"/>
</dbReference>